<sequence length="254" mass="28824">MRIINRQLGLGLSALLLANIAAAESVGETAFDHAAHLKEHGGQIYQLTTLDAKWVRNEAGQGALQSEWESWIGSDENKVFLKGHAEKAESEEASFGISALYSRNVADYWDVQGGVRYRYDKNKPTDKARYDAVVGLYGMAPYYFETEAYLYVGQDDQLSLSIETERDILFTQKLIMQPYLQMDLLMNDESKYAKKTGLSHIAMGIETRYEISKKFMPFVDVSYQYNRGNEQTLWQDGSSSDQSWVYGAGLRVKF</sequence>
<dbReference type="EMBL" id="SLVJ01000051">
    <property type="protein sequence ID" value="TCM59089.1"/>
    <property type="molecule type" value="Genomic_DNA"/>
</dbReference>
<gene>
    <name evidence="2" type="ORF">EC844_1513</name>
</gene>
<evidence type="ECO:0000313" key="2">
    <source>
        <dbReference type="EMBL" id="TCM59089.1"/>
    </source>
</evidence>
<dbReference type="Pfam" id="PF05275">
    <property type="entry name" value="CopB"/>
    <property type="match status" value="1"/>
</dbReference>
<feature type="chain" id="PRO_5020255949" evidence="1">
    <location>
        <begin position="24"/>
        <end position="254"/>
    </location>
</feature>
<feature type="signal peptide" evidence="1">
    <location>
        <begin position="1"/>
        <end position="23"/>
    </location>
</feature>
<proteinExistence type="predicted"/>
<dbReference type="InterPro" id="IPR036709">
    <property type="entry name" value="Autotransporte_beta_dom_sf"/>
</dbReference>
<dbReference type="Proteomes" id="UP000294963">
    <property type="component" value="Unassembled WGS sequence"/>
</dbReference>
<dbReference type="GO" id="GO:0005507">
    <property type="term" value="F:copper ion binding"/>
    <property type="evidence" value="ECO:0007669"/>
    <property type="project" value="InterPro"/>
</dbReference>
<dbReference type="GO" id="GO:0009279">
    <property type="term" value="C:cell outer membrane"/>
    <property type="evidence" value="ECO:0007669"/>
    <property type="project" value="InterPro"/>
</dbReference>
<dbReference type="Gene3D" id="2.40.128.130">
    <property type="entry name" value="Autotransporter beta-domain"/>
    <property type="match status" value="1"/>
</dbReference>
<accession>A0A4R1X814</accession>
<keyword evidence="1" id="KW-0732">Signal</keyword>
<name>A0A4R1X814_ACICA</name>
<dbReference type="SUPFAM" id="SSF103515">
    <property type="entry name" value="Autotransporter"/>
    <property type="match status" value="1"/>
</dbReference>
<comment type="caution">
    <text evidence="2">The sequence shown here is derived from an EMBL/GenBank/DDBJ whole genome shotgun (WGS) entry which is preliminary data.</text>
</comment>
<organism evidence="2 3">
    <name type="scientific">Acinetobacter calcoaceticus</name>
    <dbReference type="NCBI Taxonomy" id="471"/>
    <lineage>
        <taxon>Bacteria</taxon>
        <taxon>Pseudomonadati</taxon>
        <taxon>Pseudomonadota</taxon>
        <taxon>Gammaproteobacteria</taxon>
        <taxon>Moraxellales</taxon>
        <taxon>Moraxellaceae</taxon>
        <taxon>Acinetobacter</taxon>
        <taxon>Acinetobacter calcoaceticus/baumannii complex</taxon>
    </lineage>
</organism>
<dbReference type="InterPro" id="IPR007939">
    <property type="entry name" value="Cu-R_B_prcur"/>
</dbReference>
<evidence type="ECO:0000256" key="1">
    <source>
        <dbReference type="SAM" id="SignalP"/>
    </source>
</evidence>
<reference evidence="2 3" key="1">
    <citation type="submission" date="2019-03" db="EMBL/GenBank/DDBJ databases">
        <title>Genomic analyses of the natural microbiome of Caenorhabditis elegans.</title>
        <authorList>
            <person name="Samuel B."/>
        </authorList>
    </citation>
    <scope>NUCLEOTIDE SEQUENCE [LARGE SCALE GENOMIC DNA]</scope>
    <source>
        <strain evidence="2 3">JUb89</strain>
    </source>
</reference>
<dbReference type="AlphaFoldDB" id="A0A4R1X814"/>
<protein>
    <submittedName>
        <fullName evidence="2">Copper resistance protein B</fullName>
    </submittedName>
</protein>
<dbReference type="GO" id="GO:0006878">
    <property type="term" value="P:intracellular copper ion homeostasis"/>
    <property type="evidence" value="ECO:0007669"/>
    <property type="project" value="InterPro"/>
</dbReference>
<keyword evidence="3" id="KW-1185">Reference proteome</keyword>
<evidence type="ECO:0000313" key="3">
    <source>
        <dbReference type="Proteomes" id="UP000294963"/>
    </source>
</evidence>